<evidence type="ECO:0000256" key="7">
    <source>
        <dbReference type="SAM" id="MobiDB-lite"/>
    </source>
</evidence>
<evidence type="ECO:0000256" key="4">
    <source>
        <dbReference type="ARBA" id="ARBA00022490"/>
    </source>
</evidence>
<dbReference type="PANTHER" id="PTHR23162:SF7">
    <property type="entry name" value="PROTEIN BCAP"/>
    <property type="match status" value="1"/>
</dbReference>
<evidence type="ECO:0000256" key="6">
    <source>
        <dbReference type="ARBA" id="ARBA00023212"/>
    </source>
</evidence>
<feature type="region of interest" description="Disordered" evidence="7">
    <location>
        <begin position="542"/>
        <end position="589"/>
    </location>
</feature>
<feature type="compositionally biased region" description="Basic and acidic residues" evidence="7">
    <location>
        <begin position="560"/>
        <end position="587"/>
    </location>
</feature>
<feature type="compositionally biased region" description="Basic and acidic residues" evidence="7">
    <location>
        <begin position="78"/>
        <end position="91"/>
    </location>
</feature>
<accession>A0AAJ7XD44</accession>
<dbReference type="GO" id="GO:0036064">
    <property type="term" value="C:ciliary basal body"/>
    <property type="evidence" value="ECO:0007669"/>
    <property type="project" value="TreeGrafter"/>
</dbReference>
<feature type="compositionally biased region" description="Basic and acidic residues" evidence="7">
    <location>
        <begin position="370"/>
        <end position="379"/>
    </location>
</feature>
<evidence type="ECO:0000256" key="2">
    <source>
        <dbReference type="ARBA" id="ARBA00004138"/>
    </source>
</evidence>
<proteinExistence type="inferred from homology"/>
<dbReference type="PANTHER" id="PTHR23162">
    <property type="entry name" value="OUTER DENSE FIBER OF SPERM TAILS 2"/>
    <property type="match status" value="1"/>
</dbReference>
<dbReference type="RefSeq" id="XP_032828848.1">
    <property type="nucleotide sequence ID" value="XM_032972957.1"/>
</dbReference>
<keyword evidence="4" id="KW-0963">Cytoplasm</keyword>
<dbReference type="GO" id="GO:0005814">
    <property type="term" value="C:centriole"/>
    <property type="evidence" value="ECO:0007669"/>
    <property type="project" value="UniProtKB-SubCell"/>
</dbReference>
<feature type="compositionally biased region" description="Low complexity" evidence="7">
    <location>
        <begin position="542"/>
        <end position="555"/>
    </location>
</feature>
<evidence type="ECO:0000256" key="3">
    <source>
        <dbReference type="ARBA" id="ARBA00009316"/>
    </source>
</evidence>
<protein>
    <submittedName>
        <fullName evidence="9">Outer dense fiber protein 2-like</fullName>
    </submittedName>
</protein>
<organism evidence="8 9">
    <name type="scientific">Petromyzon marinus</name>
    <name type="common">Sea lamprey</name>
    <dbReference type="NCBI Taxonomy" id="7757"/>
    <lineage>
        <taxon>Eukaryota</taxon>
        <taxon>Metazoa</taxon>
        <taxon>Chordata</taxon>
        <taxon>Craniata</taxon>
        <taxon>Vertebrata</taxon>
        <taxon>Cyclostomata</taxon>
        <taxon>Hyperoartia</taxon>
        <taxon>Petromyzontiformes</taxon>
        <taxon>Petromyzontidae</taxon>
        <taxon>Petromyzon</taxon>
    </lineage>
</organism>
<dbReference type="KEGG" id="pmrn:116953111"/>
<dbReference type="InterPro" id="IPR026099">
    <property type="entry name" value="Odf2-rel"/>
</dbReference>
<dbReference type="AlphaFoldDB" id="A0AAJ7XD44"/>
<sequence>MLRSKAVRPSGRPSARVVTCSPPSPARGQLIGKPGDVPGAVSVPLAPRPRDRSPSPLRVSELSRQAERRSPGSTTGGGRDEEAERHCREKVQRLRDEVAALTDELEAERAARSTWRAEEAAPGTARDTDGGCSCRGDVSPPLAHVLRDSRGGDASGSSTGRRLLKARGSVLSRLEEAEEGSREVCRYAAALRDAVHDITHGGDLTCAEAARMEVLLCSLVSVEAAYGALGSLARRQQAQEKEKLCLRDEETLLLKKFTQSQLDNERLSQLLQEKQAHVQHVTTQLEMQKDRVRVTAWESRELEGERARLQRQLRSRAADGDRMAVRLSVLQKSVSRQRAEAGRLRREVATRAREREPLKAAARSYKRRAERGERDARQLGTRIRETEERLVEASSAMGSWRRRYDEAKREKAALTARAELLTNRIERLQDGVRALEESPSGRQELAALAAELARFRTDNEALQLALQETERRESRRQEEVEALKGALRQQSDSASQLKQQVDAVRDEAEIARAKLESLEAENHRLQQQQQQLTEAVEVAPQEGAAQGGDVAAGGARVRRLRGEGEQPRGEGEQLRGEGEQLRGEGEQLRGLAEELESEAVEAERRVSALARTLDERTAALAQEEARSRAVEARLGSLQRQLRTARERADVQVTQASEEEAQAERTAEGHVSELRAELRRAQTQLERLQRSAQQAERDRESAVEEAVSRLKRSRDGTGYLQRYVGVLRGSYERVFGGSLAMPVPPLSPV</sequence>
<comment type="subcellular location">
    <subcellularLocation>
        <location evidence="2">Cell projection</location>
        <location evidence="2">Cilium</location>
    </subcellularLocation>
    <subcellularLocation>
        <location evidence="1">Cytoplasm</location>
        <location evidence="1">Cytoskeleton</location>
        <location evidence="1">Microtubule organizing center</location>
        <location evidence="1">Centrosome</location>
        <location evidence="1">Centriole</location>
    </subcellularLocation>
</comment>
<evidence type="ECO:0000313" key="8">
    <source>
        <dbReference type="Proteomes" id="UP001318040"/>
    </source>
</evidence>
<dbReference type="Proteomes" id="UP001318040">
    <property type="component" value="Chromosome 50"/>
</dbReference>
<feature type="region of interest" description="Disordered" evidence="7">
    <location>
        <begin position="358"/>
        <end position="379"/>
    </location>
</feature>
<gene>
    <name evidence="9" type="primary">LOC116953111</name>
</gene>
<feature type="region of interest" description="Disordered" evidence="7">
    <location>
        <begin position="109"/>
        <end position="133"/>
    </location>
</feature>
<feature type="region of interest" description="Disordered" evidence="7">
    <location>
        <begin position="651"/>
        <end position="672"/>
    </location>
</feature>
<evidence type="ECO:0000256" key="5">
    <source>
        <dbReference type="ARBA" id="ARBA00023054"/>
    </source>
</evidence>
<dbReference type="GO" id="GO:0005813">
    <property type="term" value="C:centrosome"/>
    <property type="evidence" value="ECO:0007669"/>
    <property type="project" value="TreeGrafter"/>
</dbReference>
<name>A0AAJ7XD44_PETMA</name>
<reference evidence="9" key="1">
    <citation type="submission" date="2025-08" db="UniProtKB">
        <authorList>
            <consortium name="RefSeq"/>
        </authorList>
    </citation>
    <scope>IDENTIFICATION</scope>
    <source>
        <tissue evidence="9">Sperm</tissue>
    </source>
</reference>
<keyword evidence="8" id="KW-1185">Reference proteome</keyword>
<keyword evidence="5" id="KW-0175">Coiled coil</keyword>
<feature type="region of interest" description="Disordered" evidence="7">
    <location>
        <begin position="1"/>
        <end position="91"/>
    </location>
</feature>
<comment type="similarity">
    <text evidence="3">Belongs to the ODF2 family.</text>
</comment>
<feature type="compositionally biased region" description="Basic and acidic residues" evidence="7">
    <location>
        <begin position="109"/>
        <end position="119"/>
    </location>
</feature>
<keyword evidence="6" id="KW-0206">Cytoskeleton</keyword>
<dbReference type="GO" id="GO:1902018">
    <property type="term" value="P:negative regulation of cilium assembly"/>
    <property type="evidence" value="ECO:0007669"/>
    <property type="project" value="TreeGrafter"/>
</dbReference>
<feature type="compositionally biased region" description="Basic and acidic residues" evidence="7">
    <location>
        <begin position="661"/>
        <end position="672"/>
    </location>
</feature>
<evidence type="ECO:0000313" key="9">
    <source>
        <dbReference type="RefSeq" id="XP_032828848.1"/>
    </source>
</evidence>
<evidence type="ECO:0000256" key="1">
    <source>
        <dbReference type="ARBA" id="ARBA00004114"/>
    </source>
</evidence>